<gene>
    <name evidence="1" type="ORF">CCAP1982_LOCUS529</name>
</gene>
<protein>
    <submittedName>
        <fullName evidence="1">(Mediterranean fruit fly) hypothetical protein</fullName>
    </submittedName>
</protein>
<dbReference type="Proteomes" id="UP000606786">
    <property type="component" value="Unassembled WGS sequence"/>
</dbReference>
<accession>A0A811TXQ8</accession>
<dbReference type="EMBL" id="CAJHJT010000001">
    <property type="protein sequence ID" value="CAD6991614.1"/>
    <property type="molecule type" value="Genomic_DNA"/>
</dbReference>
<dbReference type="AlphaFoldDB" id="A0A811TXQ8"/>
<evidence type="ECO:0000313" key="1">
    <source>
        <dbReference type="EMBL" id="CAD6991614.1"/>
    </source>
</evidence>
<organism evidence="1 2">
    <name type="scientific">Ceratitis capitata</name>
    <name type="common">Mediterranean fruit fly</name>
    <name type="synonym">Tephritis capitata</name>
    <dbReference type="NCBI Taxonomy" id="7213"/>
    <lineage>
        <taxon>Eukaryota</taxon>
        <taxon>Metazoa</taxon>
        <taxon>Ecdysozoa</taxon>
        <taxon>Arthropoda</taxon>
        <taxon>Hexapoda</taxon>
        <taxon>Insecta</taxon>
        <taxon>Pterygota</taxon>
        <taxon>Neoptera</taxon>
        <taxon>Endopterygota</taxon>
        <taxon>Diptera</taxon>
        <taxon>Brachycera</taxon>
        <taxon>Muscomorpha</taxon>
        <taxon>Tephritoidea</taxon>
        <taxon>Tephritidae</taxon>
        <taxon>Ceratitis</taxon>
        <taxon>Ceratitis</taxon>
    </lineage>
</organism>
<keyword evidence="2" id="KW-1185">Reference proteome</keyword>
<reference evidence="1" key="1">
    <citation type="submission" date="2020-11" db="EMBL/GenBank/DDBJ databases">
        <authorList>
            <person name="Whitehead M."/>
        </authorList>
    </citation>
    <scope>NUCLEOTIDE SEQUENCE</scope>
    <source>
        <strain evidence="1">EGII</strain>
    </source>
</reference>
<name>A0A811TXQ8_CERCA</name>
<sequence>MKFITVSGSRRTGVQESNVEEDVFCRSVYHDTIASSYYPAGVITKNVADRILCDLGNEKQLLGWSDLDHNPDSTRKESLQIQGKIDAENL</sequence>
<evidence type="ECO:0000313" key="2">
    <source>
        <dbReference type="Proteomes" id="UP000606786"/>
    </source>
</evidence>
<proteinExistence type="predicted"/>
<comment type="caution">
    <text evidence="1">The sequence shown here is derived from an EMBL/GenBank/DDBJ whole genome shotgun (WGS) entry which is preliminary data.</text>
</comment>